<evidence type="ECO:0000313" key="2">
    <source>
        <dbReference type="Proteomes" id="UP000031449"/>
    </source>
</evidence>
<dbReference type="HOGENOM" id="CLU_143485_0_0_9"/>
<dbReference type="KEGG" id="jeo:JMA_33670"/>
<dbReference type="EMBL" id="CP009416">
    <property type="protein sequence ID" value="AJD92684.1"/>
    <property type="molecule type" value="Genomic_DNA"/>
</dbReference>
<dbReference type="OrthoDB" id="2860586at2"/>
<evidence type="ECO:0008006" key="3">
    <source>
        <dbReference type="Google" id="ProtNLM"/>
    </source>
</evidence>
<proteinExistence type="predicted"/>
<organism evidence="1 2">
    <name type="scientific">Jeotgalibacillus malaysiensis</name>
    <dbReference type="NCBI Taxonomy" id="1508404"/>
    <lineage>
        <taxon>Bacteria</taxon>
        <taxon>Bacillati</taxon>
        <taxon>Bacillota</taxon>
        <taxon>Bacilli</taxon>
        <taxon>Bacillales</taxon>
        <taxon>Caryophanaceae</taxon>
        <taxon>Jeotgalibacillus</taxon>
    </lineage>
</organism>
<sequence>MNLSEAGLELFRKHLDVSGTFEMSGKGTSMFPLIIEGERCVFKSVSGQVFTPGSIYLYADDQGRFVVHRLIYEKQSGLYLKGDANLGMDPVIKADQVIGELMKVKKQSKWVGPNDGMWKVHAHLLQRHWYRKCIVRLSKKKR</sequence>
<dbReference type="Proteomes" id="UP000031449">
    <property type="component" value="Chromosome"/>
</dbReference>
<dbReference type="BioCyc" id="JESP1508404:G14D9-12648-MONOMER"/>
<accession>A0A0B5AXD5</accession>
<evidence type="ECO:0000313" key="1">
    <source>
        <dbReference type="EMBL" id="AJD92684.1"/>
    </source>
</evidence>
<reference evidence="1 2" key="1">
    <citation type="submission" date="2014-08" db="EMBL/GenBank/DDBJ databases">
        <title>Complete genome of a marine bacteria Jeotgalibacillus malaysiensis.</title>
        <authorList>
            <person name="Yaakop A.S."/>
            <person name="Chan K.-G."/>
            <person name="Goh K.M."/>
        </authorList>
    </citation>
    <scope>NUCLEOTIDE SEQUENCE [LARGE SCALE GENOMIC DNA]</scope>
    <source>
        <strain evidence="1 2">D5</strain>
    </source>
</reference>
<dbReference type="STRING" id="1508404.JMA_33670"/>
<dbReference type="AlphaFoldDB" id="A0A0B5AXD5"/>
<keyword evidence="2" id="KW-1185">Reference proteome</keyword>
<gene>
    <name evidence="1" type="ORF">JMA_33670</name>
</gene>
<name>A0A0B5AXD5_9BACL</name>
<dbReference type="CDD" id="cd06462">
    <property type="entry name" value="Peptidase_S24_S26"/>
    <property type="match status" value="1"/>
</dbReference>
<protein>
    <recommendedName>
        <fullName evidence="3">Peptidase S24/S26A/S26B/S26C domain-containing protein</fullName>
    </recommendedName>
</protein>